<sequence length="835" mass="90681">MDPPVEVEVEVEAFAPTNNYSDGGEEVMGRKRGVENGEDGNLGKRNRFGGGDEMRRVAEIVMVLSAMGTMRGGRKPTDVEMELMAEAREKLVQMCEEVAPRDIVAMDAIGAVFEDLGLNAKLKDQRLGFRGTKLSIAEKFALSKKKMEESKKFTPPSASYAPHAPQASFGSLTENRGTPSTVRMFASDKSSPAPISSGGFPAPQLGHVSANISTSQPYQLHTGEMRASVVSTGQPGSHLVPKVERPQFKMDGGSNGPAYASQMQANSTANRPLVNASTWSIQTSSARPNNFGAENKDLNPNAVKVEGTADSRVAPQAASNHAFRPFTTQTAGNFQSMHPIQGMNIVQAPPFGNNHGEIAKIIQNLLQPQLPEHLVWTPPSREYMNKALTCQMCKQTINDVDSVLLCDACERGFHLKCLQANNQKGMSRAEWHCTKCLMLSNGKPLPPKYGRVMRSVGTLQVPSNASGTQSSSEKKVEALDLKVSQQKIMVNGSSVVQSPGSGTVGSNDVDSTPDSKIQVPMEIPVTNISSTVIDVEQRTISETCPNNSMKSLEANPASLVGASSERSDSSAREESSVSETKVLPSPITSGIVNSNSDNLPPSHNLQVVGQTGVPGNEGLLKTNPDNKPTDEDLNDIRGHSEYTTMPGRPSDGLHNVEWIGSILQVMEGKTYYQSCCIDGMTYKVQDHALFSSNHEKLIPSKLQAMWEDSKTGSKWVTVNRCYLPNDLPESVGRPCPPESNEVYASNHDSSVMAGLIQGPCEVLLPAKFKEESERWNQLGIETNSGSPPPVFLCKWFYDEFKGNFNPVSRIKHEMRFSGQCPDLSKLSFEVMLSMP</sequence>
<reference evidence="8 9" key="1">
    <citation type="journal article" date="2020" name="Nat. Commun.">
        <title>Genome of Tripterygium wilfordii and identification of cytochrome P450 involved in triptolide biosynthesis.</title>
        <authorList>
            <person name="Tu L."/>
            <person name="Su P."/>
            <person name="Zhang Z."/>
            <person name="Gao L."/>
            <person name="Wang J."/>
            <person name="Hu T."/>
            <person name="Zhou J."/>
            <person name="Zhang Y."/>
            <person name="Zhao Y."/>
            <person name="Liu Y."/>
            <person name="Song Y."/>
            <person name="Tong Y."/>
            <person name="Lu Y."/>
            <person name="Yang J."/>
            <person name="Xu C."/>
            <person name="Jia M."/>
            <person name="Peters R.J."/>
            <person name="Huang L."/>
            <person name="Gao W."/>
        </authorList>
    </citation>
    <scope>NUCLEOTIDE SEQUENCE [LARGE SCALE GENOMIC DNA]</scope>
    <source>
        <strain evidence="9">cv. XIE 37</strain>
        <tissue evidence="8">Leaf</tissue>
    </source>
</reference>
<evidence type="ECO:0008006" key="10">
    <source>
        <dbReference type="Google" id="ProtNLM"/>
    </source>
</evidence>
<dbReference type="InterPro" id="IPR001025">
    <property type="entry name" value="BAH_dom"/>
</dbReference>
<organism evidence="8 9">
    <name type="scientific">Tripterygium wilfordii</name>
    <name type="common">Thunder God vine</name>
    <dbReference type="NCBI Taxonomy" id="458696"/>
    <lineage>
        <taxon>Eukaryota</taxon>
        <taxon>Viridiplantae</taxon>
        <taxon>Streptophyta</taxon>
        <taxon>Embryophyta</taxon>
        <taxon>Tracheophyta</taxon>
        <taxon>Spermatophyta</taxon>
        <taxon>Magnoliopsida</taxon>
        <taxon>eudicotyledons</taxon>
        <taxon>Gunneridae</taxon>
        <taxon>Pentapetalae</taxon>
        <taxon>rosids</taxon>
        <taxon>fabids</taxon>
        <taxon>Celastrales</taxon>
        <taxon>Celastraceae</taxon>
        <taxon>Tripterygium</taxon>
    </lineage>
</organism>
<dbReference type="PANTHER" id="PTHR47527:SF3">
    <property type="entry name" value="RING_FYVE_PHD ZINC FINGER SUPERFAMILY PROTEIN"/>
    <property type="match status" value="1"/>
</dbReference>
<dbReference type="InterPro" id="IPR043151">
    <property type="entry name" value="BAH_sf"/>
</dbReference>
<dbReference type="SUPFAM" id="SSF57903">
    <property type="entry name" value="FYVE/PHD zinc finger"/>
    <property type="match status" value="1"/>
</dbReference>
<dbReference type="Proteomes" id="UP000593562">
    <property type="component" value="Unassembled WGS sequence"/>
</dbReference>
<dbReference type="PROSITE" id="PS50016">
    <property type="entry name" value="ZF_PHD_2"/>
    <property type="match status" value="1"/>
</dbReference>
<dbReference type="Pfam" id="PF25073">
    <property type="entry name" value="DUF7797"/>
    <property type="match status" value="1"/>
</dbReference>
<feature type="compositionally biased region" description="Basic and acidic residues" evidence="5">
    <location>
        <begin position="565"/>
        <end position="575"/>
    </location>
</feature>
<keyword evidence="2 4" id="KW-0863">Zinc-finger</keyword>
<proteinExistence type="predicted"/>
<dbReference type="InParanoid" id="A0A7J7C2D9"/>
<evidence type="ECO:0000256" key="4">
    <source>
        <dbReference type="PROSITE-ProRule" id="PRU00146"/>
    </source>
</evidence>
<feature type="compositionally biased region" description="Polar residues" evidence="5">
    <location>
        <begin position="586"/>
        <end position="609"/>
    </location>
</feature>
<dbReference type="EMBL" id="JAAARO010000021">
    <property type="protein sequence ID" value="KAF5727936.1"/>
    <property type="molecule type" value="Genomic_DNA"/>
</dbReference>
<dbReference type="GO" id="GO:0003682">
    <property type="term" value="F:chromatin binding"/>
    <property type="evidence" value="ECO:0007669"/>
    <property type="project" value="InterPro"/>
</dbReference>
<dbReference type="CDD" id="cd04370">
    <property type="entry name" value="BAH"/>
    <property type="match status" value="1"/>
</dbReference>
<comment type="caution">
    <text evidence="8">The sequence shown here is derived from an EMBL/GenBank/DDBJ whole genome shotgun (WGS) entry which is preliminary data.</text>
</comment>
<dbReference type="InterPro" id="IPR011011">
    <property type="entry name" value="Znf_FYVE_PHD"/>
</dbReference>
<evidence type="ECO:0000256" key="5">
    <source>
        <dbReference type="SAM" id="MobiDB-lite"/>
    </source>
</evidence>
<dbReference type="SMART" id="SM00249">
    <property type="entry name" value="PHD"/>
    <property type="match status" value="1"/>
</dbReference>
<accession>A0A7J7C2D9</accession>
<protein>
    <recommendedName>
        <fullName evidence="10">RING/FYVE/PHD zinc finger superfamily protein</fullName>
    </recommendedName>
</protein>
<dbReference type="InterPro" id="IPR019787">
    <property type="entry name" value="Znf_PHD-finger"/>
</dbReference>
<evidence type="ECO:0000256" key="3">
    <source>
        <dbReference type="ARBA" id="ARBA00022833"/>
    </source>
</evidence>
<dbReference type="PROSITE" id="PS51038">
    <property type="entry name" value="BAH"/>
    <property type="match status" value="1"/>
</dbReference>
<evidence type="ECO:0000256" key="2">
    <source>
        <dbReference type="ARBA" id="ARBA00022771"/>
    </source>
</evidence>
<dbReference type="Gene3D" id="2.30.30.490">
    <property type="match status" value="1"/>
</dbReference>
<feature type="domain" description="BAH" evidence="7">
    <location>
        <begin position="680"/>
        <end position="808"/>
    </location>
</feature>
<dbReference type="FunCoup" id="A0A7J7C2D9">
    <property type="interactions" value="2074"/>
</dbReference>
<dbReference type="SMART" id="SM00439">
    <property type="entry name" value="BAH"/>
    <property type="match status" value="1"/>
</dbReference>
<dbReference type="InterPro" id="IPR019786">
    <property type="entry name" value="Zinc_finger_PHD-type_CS"/>
</dbReference>
<keyword evidence="9" id="KW-1185">Reference proteome</keyword>
<dbReference type="Pfam" id="PF00628">
    <property type="entry name" value="PHD"/>
    <property type="match status" value="1"/>
</dbReference>
<dbReference type="InterPro" id="IPR056699">
    <property type="entry name" value="DUF7797"/>
</dbReference>
<dbReference type="GO" id="GO:0008270">
    <property type="term" value="F:zinc ion binding"/>
    <property type="evidence" value="ECO:0007669"/>
    <property type="project" value="UniProtKB-KW"/>
</dbReference>
<keyword evidence="1" id="KW-0479">Metal-binding</keyword>
<gene>
    <name evidence="8" type="ORF">HS088_TW21G00076</name>
</gene>
<dbReference type="Pfam" id="PF01426">
    <property type="entry name" value="BAH"/>
    <property type="match status" value="1"/>
</dbReference>
<evidence type="ECO:0000313" key="9">
    <source>
        <dbReference type="Proteomes" id="UP000593562"/>
    </source>
</evidence>
<evidence type="ECO:0000259" key="6">
    <source>
        <dbReference type="PROSITE" id="PS50016"/>
    </source>
</evidence>
<keyword evidence="3" id="KW-0862">Zinc</keyword>
<dbReference type="AlphaFoldDB" id="A0A7J7C2D9"/>
<evidence type="ECO:0000259" key="7">
    <source>
        <dbReference type="PROSITE" id="PS51038"/>
    </source>
</evidence>
<dbReference type="InterPro" id="IPR001965">
    <property type="entry name" value="Znf_PHD"/>
</dbReference>
<dbReference type="PANTHER" id="PTHR47527">
    <property type="entry name" value="RING/FYVE/PHD ZINC FINGER SUPERFAMILY PROTEIN"/>
    <property type="match status" value="1"/>
</dbReference>
<feature type="region of interest" description="Disordered" evidence="5">
    <location>
        <begin position="145"/>
        <end position="179"/>
    </location>
</feature>
<dbReference type="InterPro" id="IPR013083">
    <property type="entry name" value="Znf_RING/FYVE/PHD"/>
</dbReference>
<feature type="domain" description="PHD-type" evidence="6">
    <location>
        <begin position="387"/>
        <end position="439"/>
    </location>
</feature>
<dbReference type="CDD" id="cd15489">
    <property type="entry name" value="PHD_SF"/>
    <property type="match status" value="1"/>
</dbReference>
<dbReference type="PROSITE" id="PS01359">
    <property type="entry name" value="ZF_PHD_1"/>
    <property type="match status" value="1"/>
</dbReference>
<evidence type="ECO:0000313" key="8">
    <source>
        <dbReference type="EMBL" id="KAF5727936.1"/>
    </source>
</evidence>
<feature type="region of interest" description="Disordered" evidence="5">
    <location>
        <begin position="18"/>
        <end position="48"/>
    </location>
</feature>
<feature type="region of interest" description="Disordered" evidence="5">
    <location>
        <begin position="544"/>
        <end position="632"/>
    </location>
</feature>
<dbReference type="Gene3D" id="3.30.40.10">
    <property type="entry name" value="Zinc/RING finger domain, C3HC4 (zinc finger)"/>
    <property type="match status" value="1"/>
</dbReference>
<feature type="compositionally biased region" description="Polar residues" evidence="5">
    <location>
        <begin position="168"/>
        <end position="179"/>
    </location>
</feature>
<evidence type="ECO:0000256" key="1">
    <source>
        <dbReference type="ARBA" id="ARBA00022723"/>
    </source>
</evidence>
<feature type="region of interest" description="Disordered" evidence="5">
    <location>
        <begin position="494"/>
        <end position="515"/>
    </location>
</feature>
<name>A0A7J7C2D9_TRIWF</name>